<dbReference type="InterPro" id="IPR000863">
    <property type="entry name" value="Sulfotransferase_dom"/>
</dbReference>
<dbReference type="Gene3D" id="3.40.50.300">
    <property type="entry name" value="P-loop containing nucleotide triphosphate hydrolases"/>
    <property type="match status" value="1"/>
</dbReference>
<comment type="similarity">
    <text evidence="3">Belongs to the sulfotransferase 1 family.</text>
</comment>
<evidence type="ECO:0000256" key="3">
    <source>
        <dbReference type="RuleBase" id="RU361155"/>
    </source>
</evidence>
<dbReference type="PANTHER" id="PTHR10605:SF72">
    <property type="entry name" value="HEPARAN SULFATE 3-O SULFOTRANSFERASE-B, ISOFORM A"/>
    <property type="match status" value="1"/>
</dbReference>
<reference evidence="5 6" key="1">
    <citation type="submission" date="2021-04" db="EMBL/GenBank/DDBJ databases">
        <authorList>
            <person name="Bliznina A."/>
        </authorList>
    </citation>
    <scope>NUCLEOTIDE SEQUENCE [LARGE SCALE GENOMIC DNA]</scope>
</reference>
<evidence type="ECO:0000313" key="5">
    <source>
        <dbReference type="EMBL" id="CAG5086229.1"/>
    </source>
</evidence>
<protein>
    <recommendedName>
        <fullName evidence="3">Sulfotransferase</fullName>
        <ecNumber evidence="3">2.8.2.-</ecNumber>
    </recommendedName>
</protein>
<proteinExistence type="inferred from homology"/>
<name>A0ABN7RYN3_OIKDI</name>
<dbReference type="InterPro" id="IPR027417">
    <property type="entry name" value="P-loop_NTPase"/>
</dbReference>
<dbReference type="Proteomes" id="UP001158576">
    <property type="component" value="Chromosome PAR"/>
</dbReference>
<feature type="domain" description="Sulfotransferase" evidence="4">
    <location>
        <begin position="126"/>
        <end position="361"/>
    </location>
</feature>
<sequence>MSTENNWKKYLPFENKKLNIAAIVFCAAISAHNAYNYFNPEIKNDAILDAYFLHSHIKKEEFEELEKYILKHVPAEDFSAIRRNLKPTTILMEESKDKAYHEGAVMEHACPVEIRKSLEPLERRLPDIIGVGFAKCGTGTLQFLDCHPSVTMKTLEPKFFNNMISQDIIRGRPEQYEHLLKMYKSSLPAVARDEILIEKSPEYSGKSAAFTAEAMKIVAPNTKIIAIACDPIPRVFSQFKMKDRRTEIKKENGDSEMELKRCRACLKGGLDEEIKVFTDEVKSKLENQVDGKTVSIGFDEYVHAITPFIEQFGEENVLLLDGESLISNPNEEWGRLLEFIGLEKDSLQFYIDEEKGFPCLSSPIKYCLNGAKGTSRKINVREEYPEETALWRELFSPRIKEMITFLKICNEVDKECCQKLKDGRFSWAYEYACD</sequence>
<evidence type="ECO:0000313" key="6">
    <source>
        <dbReference type="Proteomes" id="UP001158576"/>
    </source>
</evidence>
<keyword evidence="6" id="KW-1185">Reference proteome</keyword>
<evidence type="ECO:0000256" key="1">
    <source>
        <dbReference type="ARBA" id="ARBA00022679"/>
    </source>
</evidence>
<evidence type="ECO:0000256" key="2">
    <source>
        <dbReference type="ARBA" id="ARBA00023180"/>
    </source>
</evidence>
<dbReference type="Pfam" id="PF00685">
    <property type="entry name" value="Sulfotransfer_1"/>
    <property type="match status" value="1"/>
</dbReference>
<keyword evidence="2" id="KW-0325">Glycoprotein</keyword>
<keyword evidence="1 3" id="KW-0808">Transferase</keyword>
<dbReference type="EMBL" id="OU015568">
    <property type="protein sequence ID" value="CAG5086229.1"/>
    <property type="molecule type" value="Genomic_DNA"/>
</dbReference>
<accession>A0ABN7RYN3</accession>
<dbReference type="SUPFAM" id="SSF52540">
    <property type="entry name" value="P-loop containing nucleoside triphosphate hydrolases"/>
    <property type="match status" value="1"/>
</dbReference>
<evidence type="ECO:0000259" key="4">
    <source>
        <dbReference type="Pfam" id="PF00685"/>
    </source>
</evidence>
<dbReference type="PANTHER" id="PTHR10605">
    <property type="entry name" value="HEPARAN SULFATE SULFOTRANSFERASE"/>
    <property type="match status" value="1"/>
</dbReference>
<gene>
    <name evidence="5" type="ORF">OKIOD_LOCUS2705</name>
</gene>
<dbReference type="EC" id="2.8.2.-" evidence="3"/>
<dbReference type="InterPro" id="IPR037359">
    <property type="entry name" value="NST/OST"/>
</dbReference>
<organism evidence="5 6">
    <name type="scientific">Oikopleura dioica</name>
    <name type="common">Tunicate</name>
    <dbReference type="NCBI Taxonomy" id="34765"/>
    <lineage>
        <taxon>Eukaryota</taxon>
        <taxon>Metazoa</taxon>
        <taxon>Chordata</taxon>
        <taxon>Tunicata</taxon>
        <taxon>Appendicularia</taxon>
        <taxon>Copelata</taxon>
        <taxon>Oikopleuridae</taxon>
        <taxon>Oikopleura</taxon>
    </lineage>
</organism>